<proteinExistence type="predicted"/>
<protein>
    <submittedName>
        <fullName evidence="1">Uncharacterized protein</fullName>
    </submittedName>
</protein>
<gene>
    <name evidence="1" type="ORF">ENV88_02880</name>
</gene>
<dbReference type="AlphaFoldDB" id="A0A7C3WSX2"/>
<evidence type="ECO:0000313" key="1">
    <source>
        <dbReference type="EMBL" id="HGB24986.1"/>
    </source>
</evidence>
<sequence>MKPGSPRQRSSSLLEEVEEAPLQRVLEKLMSLGLGEEECYSAIAAAGLRVEWRGLDPSRAVVRRVPGRPSPESSAQQPGG</sequence>
<reference evidence="1" key="1">
    <citation type="journal article" date="2020" name="mSystems">
        <title>Genome- and Community-Level Interaction Insights into Carbon Utilization and Element Cycling Functions of Hydrothermarchaeota in Hydrothermal Sediment.</title>
        <authorList>
            <person name="Zhou Z."/>
            <person name="Liu Y."/>
            <person name="Xu W."/>
            <person name="Pan J."/>
            <person name="Luo Z.H."/>
            <person name="Li M."/>
        </authorList>
    </citation>
    <scope>NUCLEOTIDE SEQUENCE [LARGE SCALE GENOMIC DNA]</scope>
    <source>
        <strain evidence="1">SpSt-8</strain>
    </source>
</reference>
<accession>A0A7C3WSX2</accession>
<name>A0A7C3WSX2_THEPE</name>
<dbReference type="EMBL" id="DTIB01000068">
    <property type="protein sequence ID" value="HGB24986.1"/>
    <property type="molecule type" value="Genomic_DNA"/>
</dbReference>
<comment type="caution">
    <text evidence="1">The sequence shown here is derived from an EMBL/GenBank/DDBJ whole genome shotgun (WGS) entry which is preliminary data.</text>
</comment>
<organism evidence="1">
    <name type="scientific">Thermofilum pendens</name>
    <dbReference type="NCBI Taxonomy" id="2269"/>
    <lineage>
        <taxon>Archaea</taxon>
        <taxon>Thermoproteota</taxon>
        <taxon>Thermoprotei</taxon>
        <taxon>Thermofilales</taxon>
        <taxon>Thermofilaceae</taxon>
        <taxon>Thermofilum</taxon>
    </lineage>
</organism>